<proteinExistence type="predicted"/>
<reference evidence="3" key="1">
    <citation type="journal article" date="2019" name="Int. J. Syst. Evol. Microbiol.">
        <title>The Global Catalogue of Microorganisms (GCM) 10K type strain sequencing project: providing services to taxonomists for standard genome sequencing and annotation.</title>
        <authorList>
            <consortium name="The Broad Institute Genomics Platform"/>
            <consortium name="The Broad Institute Genome Sequencing Center for Infectious Disease"/>
            <person name="Wu L."/>
            <person name="Ma J."/>
        </authorList>
    </citation>
    <scope>NUCLEOTIDE SEQUENCE [LARGE SCALE GENOMIC DNA]</scope>
    <source>
        <strain evidence="3">CGMCC 1.16060</strain>
    </source>
</reference>
<evidence type="ECO:0000256" key="1">
    <source>
        <dbReference type="SAM" id="Phobius"/>
    </source>
</evidence>
<dbReference type="Proteomes" id="UP000655016">
    <property type="component" value="Unassembled WGS sequence"/>
</dbReference>
<comment type="caution">
    <text evidence="2">The sequence shown here is derived from an EMBL/GenBank/DDBJ whole genome shotgun (WGS) entry which is preliminary data.</text>
</comment>
<accession>A0ABQ1TZ66</accession>
<name>A0ABQ1TZ66_9FLAO</name>
<keyword evidence="1" id="KW-0812">Transmembrane</keyword>
<dbReference type="EMBL" id="BMKP01000003">
    <property type="protein sequence ID" value="GGF07456.1"/>
    <property type="molecule type" value="Genomic_DNA"/>
</dbReference>
<keyword evidence="1" id="KW-1133">Transmembrane helix</keyword>
<dbReference type="RefSeq" id="WP_163394011.1">
    <property type="nucleotide sequence ID" value="NZ_BMKP01000003.1"/>
</dbReference>
<keyword evidence="3" id="KW-1185">Reference proteome</keyword>
<evidence type="ECO:0000313" key="2">
    <source>
        <dbReference type="EMBL" id="GGF07456.1"/>
    </source>
</evidence>
<keyword evidence="1" id="KW-0472">Membrane</keyword>
<feature type="transmembrane region" description="Helical" evidence="1">
    <location>
        <begin position="44"/>
        <end position="66"/>
    </location>
</feature>
<sequence length="72" mass="8459">MGFLDFFDLLDNASKAVNIPSSIKIHFEKFTDKNEYFGERIKSFISLFLLVLFLTLLIFGIIFLIYKKAKQF</sequence>
<protein>
    <submittedName>
        <fullName evidence="2">Uncharacterized protein</fullName>
    </submittedName>
</protein>
<gene>
    <name evidence="2" type="ORF">GCM10011518_15870</name>
</gene>
<organism evidence="2 3">
    <name type="scientific">Flavobacterium limi</name>
    <dbReference type="NCBI Taxonomy" id="2045105"/>
    <lineage>
        <taxon>Bacteria</taxon>
        <taxon>Pseudomonadati</taxon>
        <taxon>Bacteroidota</taxon>
        <taxon>Flavobacteriia</taxon>
        <taxon>Flavobacteriales</taxon>
        <taxon>Flavobacteriaceae</taxon>
        <taxon>Flavobacterium</taxon>
    </lineage>
</organism>
<evidence type="ECO:0000313" key="3">
    <source>
        <dbReference type="Proteomes" id="UP000655016"/>
    </source>
</evidence>